<evidence type="ECO:0000256" key="1">
    <source>
        <dbReference type="SAM" id="Phobius"/>
    </source>
</evidence>
<dbReference type="Pfam" id="PF14316">
    <property type="entry name" value="DUF4381"/>
    <property type="match status" value="1"/>
</dbReference>
<sequence length="176" mass="20317">MPEPSTTEIERQIAENKLMDIELPTAPGIDWLAWLQILGALLLTVAVILIIAALMAHFWQRVRLNIRLKKAQKQLKQISQVSDLRRTATQSYQWFQVALKQALLTEHDHMRLQIKIDQACFSKEPVSRETLEDILSDFENALMVTQPTLNTMLKQVFTQGLNLIKQLFSVLKREKP</sequence>
<reference evidence="2 3" key="1">
    <citation type="submission" date="2018-08" db="EMBL/GenBank/DDBJ databases">
        <title>Horizontal acquisition of hydrogen conversion ability and other habitat adaptations in Hydrogenovibrio crunogenus strains.</title>
        <authorList>
            <person name="Gonnella G."/>
            <person name="Adam N."/>
            <person name="Perner M."/>
        </authorList>
    </citation>
    <scope>NUCLEOTIDE SEQUENCE [LARGE SCALE GENOMIC DNA]</scope>
    <source>
        <strain evidence="2 3">SP-41</strain>
    </source>
</reference>
<feature type="transmembrane region" description="Helical" evidence="1">
    <location>
        <begin position="33"/>
        <end position="59"/>
    </location>
</feature>
<keyword evidence="1" id="KW-0472">Membrane</keyword>
<proteinExistence type="predicted"/>
<evidence type="ECO:0008006" key="4">
    <source>
        <dbReference type="Google" id="ProtNLM"/>
    </source>
</evidence>
<evidence type="ECO:0000313" key="2">
    <source>
        <dbReference type="EMBL" id="QBZ82060.1"/>
    </source>
</evidence>
<accession>A0A4P7NWH8</accession>
<dbReference type="EMBL" id="CP032096">
    <property type="protein sequence ID" value="QBZ82060.1"/>
    <property type="molecule type" value="Genomic_DNA"/>
</dbReference>
<dbReference type="RefSeq" id="WP_135794821.1">
    <property type="nucleotide sequence ID" value="NZ_CP032096.1"/>
</dbReference>
<dbReference type="AlphaFoldDB" id="A0A4P7NWH8"/>
<name>A0A4P7NWH8_9GAMM</name>
<evidence type="ECO:0000313" key="3">
    <source>
        <dbReference type="Proteomes" id="UP000296201"/>
    </source>
</evidence>
<dbReference type="Proteomes" id="UP000296201">
    <property type="component" value="Chromosome"/>
</dbReference>
<keyword evidence="1" id="KW-1133">Transmembrane helix</keyword>
<dbReference type="InterPro" id="IPR025489">
    <property type="entry name" value="DUF4381"/>
</dbReference>
<keyword evidence="3" id="KW-1185">Reference proteome</keyword>
<protein>
    <recommendedName>
        <fullName evidence="4">DUF4381 domain-containing protein</fullName>
    </recommendedName>
</protein>
<gene>
    <name evidence="2" type="ORF">GHNINEIG_00084</name>
</gene>
<keyword evidence="1" id="KW-0812">Transmembrane</keyword>
<organism evidence="2 3">
    <name type="scientific">Hydrogenovibrio crunogenus</name>
    <dbReference type="NCBI Taxonomy" id="39765"/>
    <lineage>
        <taxon>Bacteria</taxon>
        <taxon>Pseudomonadati</taxon>
        <taxon>Pseudomonadota</taxon>
        <taxon>Gammaproteobacteria</taxon>
        <taxon>Thiotrichales</taxon>
        <taxon>Piscirickettsiaceae</taxon>
        <taxon>Hydrogenovibrio</taxon>
    </lineage>
</organism>
<dbReference type="OrthoDB" id="5612355at2"/>